<keyword evidence="3" id="KW-0812">Transmembrane</keyword>
<keyword evidence="3" id="KW-0472">Membrane</keyword>
<keyword evidence="4" id="KW-0732">Signal</keyword>
<evidence type="ECO:0008006" key="7">
    <source>
        <dbReference type="Google" id="ProtNLM"/>
    </source>
</evidence>
<evidence type="ECO:0000256" key="2">
    <source>
        <dbReference type="ARBA" id="ARBA00022737"/>
    </source>
</evidence>
<keyword evidence="2" id="KW-0677">Repeat</keyword>
<gene>
    <name evidence="5" type="ORF">FB192DRAFT_1402470</name>
</gene>
<evidence type="ECO:0000313" key="6">
    <source>
        <dbReference type="Proteomes" id="UP000469890"/>
    </source>
</evidence>
<sequence length="619" mass="67448">MNKNQCAISLWAVVSLLTSVISAQSVVLNTSFRRYPSCGLLATNGNRRIYCHGGVIKTNQQDYEWDATLMRLDIMNFNATASNAWENITLTAANSNIALEARERAFSAVSFDGSSLFIHGGLSQYKLWNQTIIYTASDNSWSTPAADYTDAGFGGTRQIYQGSAVDVNGKYYLYGGEETFSNQNIARYTDSYTNETFTNFFLTDNNFNNSAIGYYEAVTYSETINGYNSWSKLRPLGNFQKGLIGSSHAAVFHPRTTTIFYFGGYVRDLTNFKLTTASFSQVTTFNTSSMFWGTQTFAGSAVPIGRMGHTATLLPSNEDVLLYGGASGDIAKAMNDFCYVANLQNFTWTPQFSSLKLPNANGATGARIGHSAVLDAFTNRLYILFGFYDNSLGPQNTPLIALNVSSPSALAFLDLTQQTVIDPNSLNNGTISAKFNSSSNSVTIGGAVGGAIGGILVIGLIAFFLLKRKRSSDRNQQQATQDAEEHEERLSVDWDAIEGGFVETNLPLNNSGKNMVPYNGMSNNNNNNSNIVLENSNLYSSANEFAYGEKSPAMDYNNSSKYEVASQTATTPTVVSSPLMNLSSPGFPNDTLRQSYPPDIPRHGDQQPIITCLTKPDGA</sequence>
<evidence type="ECO:0000256" key="3">
    <source>
        <dbReference type="SAM" id="Phobius"/>
    </source>
</evidence>
<dbReference type="Gene3D" id="2.120.10.80">
    <property type="entry name" value="Kelch-type beta propeller"/>
    <property type="match status" value="2"/>
</dbReference>
<dbReference type="AlphaFoldDB" id="A0A8H4EXI9"/>
<proteinExistence type="predicted"/>
<dbReference type="InterPro" id="IPR011043">
    <property type="entry name" value="Gal_Oxase/kelch_b-propeller"/>
</dbReference>
<name>A0A8H4EXI9_MUCCL</name>
<protein>
    <recommendedName>
        <fullName evidence="7">Galactose oxidase</fullName>
    </recommendedName>
</protein>
<feature type="chain" id="PRO_5034703584" description="Galactose oxidase" evidence="4">
    <location>
        <begin position="24"/>
        <end position="619"/>
    </location>
</feature>
<evidence type="ECO:0000256" key="4">
    <source>
        <dbReference type="SAM" id="SignalP"/>
    </source>
</evidence>
<keyword evidence="3" id="KW-1133">Transmembrane helix</keyword>
<feature type="signal peptide" evidence="4">
    <location>
        <begin position="1"/>
        <end position="23"/>
    </location>
</feature>
<dbReference type="Proteomes" id="UP000469890">
    <property type="component" value="Unassembled WGS sequence"/>
</dbReference>
<comment type="caution">
    <text evidence="5">The sequence shown here is derived from an EMBL/GenBank/DDBJ whole genome shotgun (WGS) entry which is preliminary data.</text>
</comment>
<feature type="transmembrane region" description="Helical" evidence="3">
    <location>
        <begin position="444"/>
        <end position="466"/>
    </location>
</feature>
<dbReference type="SUPFAM" id="SSF50965">
    <property type="entry name" value="Galactose oxidase, central domain"/>
    <property type="match status" value="1"/>
</dbReference>
<dbReference type="PANTHER" id="PTHR46093">
    <property type="entry name" value="ACYL-COA-BINDING DOMAIN-CONTAINING PROTEIN 5"/>
    <property type="match status" value="1"/>
</dbReference>
<evidence type="ECO:0000313" key="5">
    <source>
        <dbReference type="EMBL" id="KAF1797165.1"/>
    </source>
</evidence>
<dbReference type="PANTHER" id="PTHR46093:SF18">
    <property type="entry name" value="FIBRONECTIN TYPE-III DOMAIN-CONTAINING PROTEIN"/>
    <property type="match status" value="1"/>
</dbReference>
<reference evidence="5 6" key="1">
    <citation type="submission" date="2019-09" db="EMBL/GenBank/DDBJ databases">
        <authorList>
            <consortium name="DOE Joint Genome Institute"/>
            <person name="Mondo S.J."/>
            <person name="Navarro-Mendoza M.I."/>
            <person name="Perez-Arques C."/>
            <person name="Panchal S."/>
            <person name="Nicolas F.E."/>
            <person name="Ganguly P."/>
            <person name="Pangilinan J."/>
            <person name="Grigoriev I."/>
            <person name="Heitman J."/>
            <person name="Sanya K."/>
            <person name="Garre V."/>
        </authorList>
    </citation>
    <scope>NUCLEOTIDE SEQUENCE [LARGE SCALE GENOMIC DNA]</scope>
    <source>
        <strain evidence="5 6">MU402</strain>
    </source>
</reference>
<organism evidence="5 6">
    <name type="scientific">Mucor circinelloides f. lusitanicus</name>
    <name type="common">Mucor racemosus var. lusitanicus</name>
    <dbReference type="NCBI Taxonomy" id="29924"/>
    <lineage>
        <taxon>Eukaryota</taxon>
        <taxon>Fungi</taxon>
        <taxon>Fungi incertae sedis</taxon>
        <taxon>Mucoromycota</taxon>
        <taxon>Mucoromycotina</taxon>
        <taxon>Mucoromycetes</taxon>
        <taxon>Mucorales</taxon>
        <taxon>Mucorineae</taxon>
        <taxon>Mucoraceae</taxon>
        <taxon>Mucor</taxon>
    </lineage>
</organism>
<accession>A0A8H4EXI9</accession>
<keyword evidence="1" id="KW-0880">Kelch repeat</keyword>
<dbReference type="InterPro" id="IPR015915">
    <property type="entry name" value="Kelch-typ_b-propeller"/>
</dbReference>
<evidence type="ECO:0000256" key="1">
    <source>
        <dbReference type="ARBA" id="ARBA00022441"/>
    </source>
</evidence>
<dbReference type="EMBL" id="JAAECE010000010">
    <property type="protein sequence ID" value="KAF1797165.1"/>
    <property type="molecule type" value="Genomic_DNA"/>
</dbReference>